<keyword evidence="3 7" id="KW-0547">Nucleotide-binding</keyword>
<dbReference type="GO" id="GO:0001664">
    <property type="term" value="F:G protein-coupled receptor binding"/>
    <property type="evidence" value="ECO:0007669"/>
    <property type="project" value="InterPro"/>
</dbReference>
<evidence type="ECO:0000256" key="5">
    <source>
        <dbReference type="ARBA" id="ARBA00023134"/>
    </source>
</evidence>
<dbReference type="GO" id="GO:0007188">
    <property type="term" value="P:adenylate cyclase-modulating G protein-coupled receptor signaling pathway"/>
    <property type="evidence" value="ECO:0007669"/>
    <property type="project" value="TreeGrafter"/>
</dbReference>
<dbReference type="SUPFAM" id="SSF52540">
    <property type="entry name" value="P-loop containing nucleoside triphosphate hydrolases"/>
    <property type="match status" value="1"/>
</dbReference>
<dbReference type="Gene3D" id="3.40.50.300">
    <property type="entry name" value="P-loop containing nucleotide triphosphate hydrolases"/>
    <property type="match status" value="1"/>
</dbReference>
<protein>
    <recommendedName>
        <fullName evidence="11">Guanine nucleotide-binding protein subunit alpha</fullName>
    </recommendedName>
</protein>
<dbReference type="PROSITE" id="PS51882">
    <property type="entry name" value="G_ALPHA"/>
    <property type="match status" value="1"/>
</dbReference>
<dbReference type="SUPFAM" id="SSF47895">
    <property type="entry name" value="Transducin (alpha subunit), insertion domain"/>
    <property type="match status" value="1"/>
</dbReference>
<reference evidence="9" key="1">
    <citation type="journal article" date="2020" name="Microb. Genom.">
        <title>Genetic diversity of clinical and environmental Mucorales isolates obtained from an investigation of mucormycosis cases among solid organ transplant recipients.</title>
        <authorList>
            <person name="Nguyen M.H."/>
            <person name="Kaul D."/>
            <person name="Muto C."/>
            <person name="Cheng S.J."/>
            <person name="Richter R.A."/>
            <person name="Bruno V.M."/>
            <person name="Liu G."/>
            <person name="Beyhan S."/>
            <person name="Sundermann A.J."/>
            <person name="Mounaud S."/>
            <person name="Pasculle A.W."/>
            <person name="Nierman W.C."/>
            <person name="Driscoll E."/>
            <person name="Cumbie R."/>
            <person name="Clancy C.J."/>
            <person name="Dupont C.L."/>
        </authorList>
    </citation>
    <scope>NUCLEOTIDE SEQUENCE</scope>
    <source>
        <strain evidence="9">GL16</strain>
    </source>
</reference>
<evidence type="ECO:0008006" key="11">
    <source>
        <dbReference type="Google" id="ProtNLM"/>
    </source>
</evidence>
<name>A0A9P6YLZ6_RHIOR</name>
<feature type="binding site" evidence="7">
    <location>
        <begin position="151"/>
        <end position="152"/>
    </location>
    <ligand>
        <name>GTP</name>
        <dbReference type="ChEBI" id="CHEBI:37565"/>
    </ligand>
</feature>
<dbReference type="Gene3D" id="1.10.400.10">
    <property type="entry name" value="GI Alpha 1, domain 2-like"/>
    <property type="match status" value="1"/>
</dbReference>
<dbReference type="Pfam" id="PF00503">
    <property type="entry name" value="G-alpha"/>
    <property type="match status" value="1"/>
</dbReference>
<accession>A0A9P6YLZ6</accession>
<evidence type="ECO:0000256" key="3">
    <source>
        <dbReference type="ARBA" id="ARBA00022741"/>
    </source>
</evidence>
<dbReference type="PRINTS" id="PR01241">
    <property type="entry name" value="GPROTEINAFNG"/>
</dbReference>
<dbReference type="GO" id="GO:0005834">
    <property type="term" value="C:heterotrimeric G-protein complex"/>
    <property type="evidence" value="ECO:0007669"/>
    <property type="project" value="InterPro"/>
</dbReference>
<feature type="binding site" evidence="7">
    <location>
        <begin position="44"/>
        <end position="49"/>
    </location>
    <ligand>
        <name>GTP</name>
        <dbReference type="ChEBI" id="CHEBI:37565"/>
    </ligand>
</feature>
<dbReference type="Proteomes" id="UP000717996">
    <property type="component" value="Unassembled WGS sequence"/>
</dbReference>
<dbReference type="GO" id="GO:0046872">
    <property type="term" value="F:metal ion binding"/>
    <property type="evidence" value="ECO:0007669"/>
    <property type="project" value="UniProtKB-KW"/>
</dbReference>
<evidence type="ECO:0000256" key="2">
    <source>
        <dbReference type="ARBA" id="ARBA00022723"/>
    </source>
</evidence>
<dbReference type="GO" id="GO:0005737">
    <property type="term" value="C:cytoplasm"/>
    <property type="evidence" value="ECO:0007669"/>
    <property type="project" value="TreeGrafter"/>
</dbReference>
<dbReference type="GO" id="GO:0003924">
    <property type="term" value="F:GTPase activity"/>
    <property type="evidence" value="ECO:0007669"/>
    <property type="project" value="InterPro"/>
</dbReference>
<keyword evidence="4 8" id="KW-0460">Magnesium</keyword>
<feature type="binding site" evidence="8">
    <location>
        <position position="48"/>
    </location>
    <ligand>
        <name>Mg(2+)</name>
        <dbReference type="ChEBI" id="CHEBI:18420"/>
    </ligand>
</feature>
<sequence length="355" mass="40823">MGCCASIEQDVNDKVRNDEIDQQLQMEKLNEKDEIKLLLLGAGESGKSTIIKQMKLIHDGGFTKEQKELHKEIIFNNTLQSMLVILEAMNNLDIKLGNAESEAHSALVMRYQSHIDHLVMTQGLAEAIKMLWSDEGVQEAFSRKNEYQLNDSAPYYFENIDRIGAPNYVPTDRDLLHSRVKTTGISETKFKVGKLIYRMFDVGGQRSERKKWIHCFENVTAIIFLVAISEYDQVLVEDESVNRMQEALTLFDSICNSRWFEKTSTILFLNKKDLFKQKLSTSPLTKYFPDYVDDLEDFDKACQYFAQRFQSLNASEEKQVYTHLTCATDTEQIKFVMSAVNDIILQTSLRTTGLI</sequence>
<dbReference type="CDD" id="cd00066">
    <property type="entry name" value="G-alpha"/>
    <property type="match status" value="1"/>
</dbReference>
<dbReference type="AlphaFoldDB" id="A0A9P6YLZ6"/>
<proteinExistence type="predicted"/>
<dbReference type="FunFam" id="1.10.400.10:FF:000011">
    <property type="entry name" value="Guanine nucleotide-binding protein alpha-1 subunit"/>
    <property type="match status" value="1"/>
</dbReference>
<keyword evidence="6" id="KW-0807">Transducer</keyword>
<comment type="subunit">
    <text evidence="1">G proteins are composed of 3 units; alpha, beta and gamma. The alpha chain contains the guanine nucleotide binding site.</text>
</comment>
<feature type="binding site" evidence="8">
    <location>
        <position position="182"/>
    </location>
    <ligand>
        <name>Mg(2+)</name>
        <dbReference type="ChEBI" id="CHEBI:18420"/>
    </ligand>
</feature>
<dbReference type="PANTHER" id="PTHR10218">
    <property type="entry name" value="GTP-BINDING PROTEIN ALPHA SUBUNIT"/>
    <property type="match status" value="1"/>
</dbReference>
<dbReference type="PANTHER" id="PTHR10218:SF302">
    <property type="entry name" value="GUANINE NUCLEOTIDE-BINDING PROTEIN ALPHA-5 SUBUNIT"/>
    <property type="match status" value="1"/>
</dbReference>
<dbReference type="InterPro" id="IPR011025">
    <property type="entry name" value="GproteinA_insert"/>
</dbReference>
<comment type="caution">
    <text evidence="9">The sequence shown here is derived from an EMBL/GenBank/DDBJ whole genome shotgun (WGS) entry which is preliminary data.</text>
</comment>
<dbReference type="InterPro" id="IPR002975">
    <property type="entry name" value="Fungi_Gprotein_alpha"/>
</dbReference>
<evidence type="ECO:0000313" key="10">
    <source>
        <dbReference type="Proteomes" id="UP000717996"/>
    </source>
</evidence>
<evidence type="ECO:0000256" key="4">
    <source>
        <dbReference type="ARBA" id="ARBA00022842"/>
    </source>
</evidence>
<evidence type="ECO:0000256" key="8">
    <source>
        <dbReference type="PIRSR" id="PIRSR601019-2"/>
    </source>
</evidence>
<feature type="binding site" evidence="7">
    <location>
        <position position="327"/>
    </location>
    <ligand>
        <name>GTP</name>
        <dbReference type="ChEBI" id="CHEBI:37565"/>
    </ligand>
</feature>
<dbReference type="GO" id="GO:0005525">
    <property type="term" value="F:GTP binding"/>
    <property type="evidence" value="ECO:0007669"/>
    <property type="project" value="UniProtKB-KW"/>
</dbReference>
<dbReference type="SMART" id="SM00275">
    <property type="entry name" value="G_alpha"/>
    <property type="match status" value="1"/>
</dbReference>
<organism evidence="9 10">
    <name type="scientific">Rhizopus oryzae</name>
    <name type="common">Mucormycosis agent</name>
    <name type="synonym">Rhizopus arrhizus var. delemar</name>
    <dbReference type="NCBI Taxonomy" id="64495"/>
    <lineage>
        <taxon>Eukaryota</taxon>
        <taxon>Fungi</taxon>
        <taxon>Fungi incertae sedis</taxon>
        <taxon>Mucoromycota</taxon>
        <taxon>Mucoromycotina</taxon>
        <taxon>Mucoromycetes</taxon>
        <taxon>Mucorales</taxon>
        <taxon>Mucorineae</taxon>
        <taxon>Rhizopodaceae</taxon>
        <taxon>Rhizopus</taxon>
    </lineage>
</organism>
<feature type="binding site" evidence="7">
    <location>
        <begin position="201"/>
        <end position="205"/>
    </location>
    <ligand>
        <name>GTP</name>
        <dbReference type="ChEBI" id="CHEBI:37565"/>
    </ligand>
</feature>
<dbReference type="OrthoDB" id="5817230at2759"/>
<dbReference type="FunFam" id="3.40.50.300:FF:000692">
    <property type="entry name" value="Guanine nucleotide-binding protein subunit alpha"/>
    <property type="match status" value="1"/>
</dbReference>
<dbReference type="PRINTS" id="PR00318">
    <property type="entry name" value="GPROTEINA"/>
</dbReference>
<dbReference type="FunFam" id="3.40.50.300:FF:000563">
    <property type="entry name" value="Guanine nucleotide-binding protein alpha subunit"/>
    <property type="match status" value="1"/>
</dbReference>
<keyword evidence="2 8" id="KW-0479">Metal-binding</keyword>
<evidence type="ECO:0000256" key="6">
    <source>
        <dbReference type="ARBA" id="ARBA00023224"/>
    </source>
</evidence>
<feature type="binding site" evidence="7">
    <location>
        <begin position="176"/>
        <end position="182"/>
    </location>
    <ligand>
        <name>GTP</name>
        <dbReference type="ChEBI" id="CHEBI:37565"/>
    </ligand>
</feature>
<evidence type="ECO:0000256" key="7">
    <source>
        <dbReference type="PIRSR" id="PIRSR601019-1"/>
    </source>
</evidence>
<dbReference type="GO" id="GO:0031683">
    <property type="term" value="F:G-protein beta/gamma-subunit complex binding"/>
    <property type="evidence" value="ECO:0007669"/>
    <property type="project" value="InterPro"/>
</dbReference>
<dbReference type="OMA" id="EDQRQLC"/>
<evidence type="ECO:0000256" key="1">
    <source>
        <dbReference type="ARBA" id="ARBA00011356"/>
    </source>
</evidence>
<dbReference type="InterPro" id="IPR001019">
    <property type="entry name" value="Gprotein_alpha_su"/>
</dbReference>
<gene>
    <name evidence="9" type="ORF">G6F51_001544</name>
</gene>
<feature type="binding site" evidence="7">
    <location>
        <begin position="270"/>
        <end position="273"/>
    </location>
    <ligand>
        <name>GTP</name>
        <dbReference type="ChEBI" id="CHEBI:37565"/>
    </ligand>
</feature>
<dbReference type="InterPro" id="IPR027417">
    <property type="entry name" value="P-loop_NTPase"/>
</dbReference>
<keyword evidence="5 7" id="KW-0342">GTP-binding</keyword>
<dbReference type="EMBL" id="JAANIT010000117">
    <property type="protein sequence ID" value="KAG1551919.1"/>
    <property type="molecule type" value="Genomic_DNA"/>
</dbReference>
<evidence type="ECO:0000313" key="9">
    <source>
        <dbReference type="EMBL" id="KAG1551919.1"/>
    </source>
</evidence>